<feature type="domain" description="tRNA/rRNA methyltransferase SpoU type" evidence="3">
    <location>
        <begin position="144"/>
        <end position="291"/>
    </location>
</feature>
<evidence type="ECO:0000259" key="3">
    <source>
        <dbReference type="Pfam" id="PF00588"/>
    </source>
</evidence>
<dbReference type="Gene3D" id="3.40.1280.10">
    <property type="match status" value="1"/>
</dbReference>
<dbReference type="SUPFAM" id="SSF55315">
    <property type="entry name" value="L30e-like"/>
    <property type="match status" value="1"/>
</dbReference>
<protein>
    <submittedName>
        <fullName evidence="4">rRNA methyltransferase</fullName>
    </submittedName>
</protein>
<dbReference type="InterPro" id="IPR051259">
    <property type="entry name" value="rRNA_Methyltransferase"/>
</dbReference>
<gene>
    <name evidence="4" type="ORF">D2E23_0447</name>
</gene>
<accession>A0A430FG93</accession>
<dbReference type="InterPro" id="IPR029028">
    <property type="entry name" value="Alpha/beta_knot_MTases"/>
</dbReference>
<proteinExistence type="predicted"/>
<dbReference type="Proteomes" id="UP000288607">
    <property type="component" value="Unassembled WGS sequence"/>
</dbReference>
<dbReference type="GO" id="GO:0006396">
    <property type="term" value="P:RNA processing"/>
    <property type="evidence" value="ECO:0007669"/>
    <property type="project" value="InterPro"/>
</dbReference>
<dbReference type="GO" id="GO:0032259">
    <property type="term" value="P:methylation"/>
    <property type="evidence" value="ECO:0007669"/>
    <property type="project" value="UniProtKB-KW"/>
</dbReference>
<dbReference type="InterPro" id="IPR029026">
    <property type="entry name" value="tRNA_m1G_MTases_N"/>
</dbReference>
<dbReference type="Gene3D" id="3.30.1330.30">
    <property type="match status" value="1"/>
</dbReference>
<dbReference type="InterPro" id="IPR029064">
    <property type="entry name" value="Ribosomal_eL30-like_sf"/>
</dbReference>
<evidence type="ECO:0000256" key="1">
    <source>
        <dbReference type="ARBA" id="ARBA00022603"/>
    </source>
</evidence>
<dbReference type="AlphaFoldDB" id="A0A430FG93"/>
<evidence type="ECO:0000256" key="2">
    <source>
        <dbReference type="ARBA" id="ARBA00022679"/>
    </source>
</evidence>
<organism evidence="4 5">
    <name type="scientific">Bifidobacterium callimiconis</name>
    <dbReference type="NCBI Taxonomy" id="2306973"/>
    <lineage>
        <taxon>Bacteria</taxon>
        <taxon>Bacillati</taxon>
        <taxon>Actinomycetota</taxon>
        <taxon>Actinomycetes</taxon>
        <taxon>Bifidobacteriales</taxon>
        <taxon>Bifidobacteriaceae</taxon>
        <taxon>Bifidobacterium</taxon>
    </lineage>
</organism>
<dbReference type="Pfam" id="PF00588">
    <property type="entry name" value="SpoU_methylase"/>
    <property type="match status" value="1"/>
</dbReference>
<name>A0A430FG93_9BIFI</name>
<reference evidence="4 5" key="1">
    <citation type="submission" date="2018-09" db="EMBL/GenBank/DDBJ databases">
        <title>Characterization of the phylogenetic diversity of five novel species belonging to the genus Bifidobacterium.</title>
        <authorList>
            <person name="Lugli G.A."/>
            <person name="Duranti S."/>
            <person name="Milani C."/>
        </authorList>
    </citation>
    <scope>NUCLEOTIDE SEQUENCE [LARGE SCALE GENOMIC DNA]</scope>
    <source>
        <strain evidence="4 5">2028B</strain>
    </source>
</reference>
<comment type="caution">
    <text evidence="4">The sequence shown here is derived from an EMBL/GenBank/DDBJ whole genome shotgun (WGS) entry which is preliminary data.</text>
</comment>
<dbReference type="EMBL" id="QXGJ01000002">
    <property type="protein sequence ID" value="RSX51840.1"/>
    <property type="molecule type" value="Genomic_DNA"/>
</dbReference>
<sequence length="302" mass="32106">MPMPLTKGILDNPNAERIRRVADLARTKARRKSGRFLIEAPQAVREAVDLRPEIVQDLYIEIDEDGNTASTRAAEIASSVFSDKSGDRSRIYVHYVTERVMSAISGDAQGIAAVASSEGLIGRLAGTDPKTLAAKSSAPLTIAAFWQVRDPGNAGTVIRTADAAGAAAVVFVDDCVDPLSPKVIRSTAGSLFHIPVLRASVSELLAWNGDHDGEVLAADVRGTDELTPVSLPQLLANDAEKPNVMRSILFGNEARGLDEAILENCDGIVSIPIYGKAESLNLATSAAVLLYSLAMSSHMRTM</sequence>
<keyword evidence="1 4" id="KW-0489">Methyltransferase</keyword>
<dbReference type="GO" id="GO:0003723">
    <property type="term" value="F:RNA binding"/>
    <property type="evidence" value="ECO:0007669"/>
    <property type="project" value="InterPro"/>
</dbReference>
<dbReference type="CDD" id="cd18095">
    <property type="entry name" value="SpoU-like_rRNA-MTase"/>
    <property type="match status" value="1"/>
</dbReference>
<dbReference type="GO" id="GO:0008173">
    <property type="term" value="F:RNA methyltransferase activity"/>
    <property type="evidence" value="ECO:0007669"/>
    <property type="project" value="InterPro"/>
</dbReference>
<keyword evidence="2 4" id="KW-0808">Transferase</keyword>
<keyword evidence="5" id="KW-1185">Reference proteome</keyword>
<dbReference type="SUPFAM" id="SSF75217">
    <property type="entry name" value="alpha/beta knot"/>
    <property type="match status" value="1"/>
</dbReference>
<dbReference type="PANTHER" id="PTHR43191">
    <property type="entry name" value="RRNA METHYLTRANSFERASE 3"/>
    <property type="match status" value="1"/>
</dbReference>
<evidence type="ECO:0000313" key="4">
    <source>
        <dbReference type="EMBL" id="RSX51840.1"/>
    </source>
</evidence>
<dbReference type="InterPro" id="IPR001537">
    <property type="entry name" value="SpoU_MeTrfase"/>
</dbReference>
<evidence type="ECO:0000313" key="5">
    <source>
        <dbReference type="Proteomes" id="UP000288607"/>
    </source>
</evidence>
<dbReference type="PANTHER" id="PTHR43191:SF2">
    <property type="entry name" value="RRNA METHYLTRANSFERASE 3, MITOCHONDRIAL"/>
    <property type="match status" value="1"/>
</dbReference>